<evidence type="ECO:0000256" key="1">
    <source>
        <dbReference type="SAM" id="MobiDB-lite"/>
    </source>
</evidence>
<name>A0A395HC05_9EURO</name>
<evidence type="ECO:0000313" key="3">
    <source>
        <dbReference type="EMBL" id="RAL05481.1"/>
    </source>
</evidence>
<dbReference type="VEuPathDB" id="FungiDB:BO80DRAFT_137544"/>
<feature type="compositionally biased region" description="Low complexity" evidence="1">
    <location>
        <begin position="55"/>
        <end position="70"/>
    </location>
</feature>
<dbReference type="AlphaFoldDB" id="A0A395HC05"/>
<dbReference type="EMBL" id="KZ824421">
    <property type="protein sequence ID" value="RAL05481.1"/>
    <property type="molecule type" value="Genomic_DNA"/>
</dbReference>
<gene>
    <name evidence="3" type="ORF">BO80DRAFT_137544</name>
</gene>
<keyword evidence="2" id="KW-0732">Signal</keyword>
<dbReference type="RefSeq" id="XP_025579808.1">
    <property type="nucleotide sequence ID" value="XM_025713651.1"/>
</dbReference>
<dbReference type="Proteomes" id="UP000249402">
    <property type="component" value="Unassembled WGS sequence"/>
</dbReference>
<sequence>MLFLLVVSSSLGSPPGLTLSISQQDSRKAIRWWLAGSRVPEINQSLGPADRSAWSESSPPSTSQQESTQPLHPGQCLARVATYQLGWCVASIPSSGLIPDGAPTDRP</sequence>
<feature type="chain" id="PRO_5017441259" evidence="2">
    <location>
        <begin position="19"/>
        <end position="107"/>
    </location>
</feature>
<reference evidence="3 4" key="1">
    <citation type="submission" date="2018-02" db="EMBL/GenBank/DDBJ databases">
        <title>The genomes of Aspergillus section Nigri reveals drivers in fungal speciation.</title>
        <authorList>
            <consortium name="DOE Joint Genome Institute"/>
            <person name="Vesth T.C."/>
            <person name="Nybo J."/>
            <person name="Theobald S."/>
            <person name="Brandl J."/>
            <person name="Frisvad J.C."/>
            <person name="Nielsen K.F."/>
            <person name="Lyhne E.K."/>
            <person name="Kogle M.E."/>
            <person name="Kuo A."/>
            <person name="Riley R."/>
            <person name="Clum A."/>
            <person name="Nolan M."/>
            <person name="Lipzen A."/>
            <person name="Salamov A."/>
            <person name="Henrissat B."/>
            <person name="Wiebenga A."/>
            <person name="De vries R.P."/>
            <person name="Grigoriev I.V."/>
            <person name="Mortensen U.H."/>
            <person name="Andersen M.R."/>
            <person name="Baker S.E."/>
        </authorList>
    </citation>
    <scope>NUCLEOTIDE SEQUENCE [LARGE SCALE GENOMIC DNA]</scope>
    <source>
        <strain evidence="3 4">CBS 121593</strain>
    </source>
</reference>
<dbReference type="GeneID" id="37218516"/>
<protein>
    <submittedName>
        <fullName evidence="3">Uncharacterized protein</fullName>
    </submittedName>
</protein>
<feature type="region of interest" description="Disordered" evidence="1">
    <location>
        <begin position="42"/>
        <end position="73"/>
    </location>
</feature>
<proteinExistence type="predicted"/>
<keyword evidence="4" id="KW-1185">Reference proteome</keyword>
<accession>A0A395HC05</accession>
<organism evidence="3 4">
    <name type="scientific">Aspergillus ibericus CBS 121593</name>
    <dbReference type="NCBI Taxonomy" id="1448316"/>
    <lineage>
        <taxon>Eukaryota</taxon>
        <taxon>Fungi</taxon>
        <taxon>Dikarya</taxon>
        <taxon>Ascomycota</taxon>
        <taxon>Pezizomycotina</taxon>
        <taxon>Eurotiomycetes</taxon>
        <taxon>Eurotiomycetidae</taxon>
        <taxon>Eurotiales</taxon>
        <taxon>Aspergillaceae</taxon>
        <taxon>Aspergillus</taxon>
        <taxon>Aspergillus subgen. Circumdati</taxon>
    </lineage>
</organism>
<feature type="signal peptide" evidence="2">
    <location>
        <begin position="1"/>
        <end position="18"/>
    </location>
</feature>
<evidence type="ECO:0000313" key="4">
    <source>
        <dbReference type="Proteomes" id="UP000249402"/>
    </source>
</evidence>
<evidence type="ECO:0000256" key="2">
    <source>
        <dbReference type="SAM" id="SignalP"/>
    </source>
</evidence>